<keyword evidence="6" id="KW-0472">Membrane</keyword>
<dbReference type="SMART" id="SM01224">
    <property type="entry name" value="G_gamma"/>
    <property type="match status" value="1"/>
</dbReference>
<dbReference type="FunFam" id="4.10.260.10:FF:000003">
    <property type="entry name" value="G-protein complex gamma subunit Ste18/GpgA"/>
    <property type="match status" value="1"/>
</dbReference>
<evidence type="ECO:0000256" key="6">
    <source>
        <dbReference type="ARBA" id="ARBA00023136"/>
    </source>
</evidence>
<dbReference type="OrthoDB" id="5362512at2759"/>
<accession>M7U7S7</accession>
<evidence type="ECO:0000256" key="1">
    <source>
        <dbReference type="ARBA" id="ARBA00004170"/>
    </source>
</evidence>
<dbReference type="PANTHER" id="PTHR33112">
    <property type="entry name" value="DOMAIN PROTEIN, PUTATIVE-RELATED"/>
    <property type="match status" value="1"/>
</dbReference>
<evidence type="ECO:0000256" key="11">
    <source>
        <dbReference type="SAM" id="MobiDB-lite"/>
    </source>
</evidence>
<evidence type="ECO:0000256" key="8">
    <source>
        <dbReference type="ARBA" id="ARBA00023224"/>
    </source>
</evidence>
<feature type="compositionally biased region" description="Pro residues" evidence="11">
    <location>
        <begin position="591"/>
        <end position="601"/>
    </location>
</feature>
<dbReference type="GO" id="GO:0007186">
    <property type="term" value="P:G protein-coupled receptor signaling pathway"/>
    <property type="evidence" value="ECO:0007669"/>
    <property type="project" value="InterPro"/>
</dbReference>
<proteinExistence type="inferred from homology"/>
<comment type="similarity">
    <text evidence="2">Belongs to the G protein gamma family.</text>
</comment>
<keyword evidence="7" id="KW-0564">Palmitate</keyword>
<organism evidence="13 14">
    <name type="scientific">Botryotinia fuckeliana (strain BcDW1)</name>
    <name type="common">Noble rot fungus</name>
    <name type="synonym">Botrytis cinerea</name>
    <dbReference type="NCBI Taxonomy" id="1290391"/>
    <lineage>
        <taxon>Eukaryota</taxon>
        <taxon>Fungi</taxon>
        <taxon>Dikarya</taxon>
        <taxon>Ascomycota</taxon>
        <taxon>Pezizomycotina</taxon>
        <taxon>Leotiomycetes</taxon>
        <taxon>Helotiales</taxon>
        <taxon>Sclerotiniaceae</taxon>
        <taxon>Botrytis</taxon>
    </lineage>
</organism>
<comment type="subunit">
    <text evidence="3">G proteins are composed of 3 units, alpha, beta and gamma.</text>
</comment>
<evidence type="ECO:0000256" key="5">
    <source>
        <dbReference type="ARBA" id="ARBA00022481"/>
    </source>
</evidence>
<evidence type="ECO:0000256" key="4">
    <source>
        <dbReference type="ARBA" id="ARBA00016111"/>
    </source>
</evidence>
<dbReference type="PANTHER" id="PTHR33112:SF10">
    <property type="entry name" value="TOL"/>
    <property type="match status" value="1"/>
</dbReference>
<gene>
    <name evidence="13" type="ORF">BcDW1_1609</name>
</gene>
<feature type="region of interest" description="Disordered" evidence="11">
    <location>
        <begin position="525"/>
        <end position="549"/>
    </location>
</feature>
<dbReference type="GO" id="GO:0016020">
    <property type="term" value="C:membrane"/>
    <property type="evidence" value="ECO:0007669"/>
    <property type="project" value="UniProtKB-SubCell"/>
</dbReference>
<dbReference type="Pfam" id="PF00631">
    <property type="entry name" value="G-gamma"/>
    <property type="match status" value="1"/>
</dbReference>
<sequence>MSHDEYGGPYTNHASIAGDTTMSDAALAQASKWYCECLLKHTTCTTSPASGCLMPTRLLRIDEDEKHARLVVTKEEVAQVSHYSTLSHCWGDSDILKLTISNLESFKAGISLEQLPKTFIEAIFVARKLSIPYIWIDSLCIIQDSDDDWQTESVSMEDVYGNSILNIMATVSKNSHEGLSRSRDPKMLELCPAIQSKWEDAENDLFYLFNKEIWNDRLYSGPLLKRGWVLQERVLSPRSLHFCDSELLWECREMASCETYPAGLPNVCKKKNFKARPLSVSKFYERKYLIDGANKTMKGIAYDRWVQWISLYGQTHLTKDSDKLAAVSALAKCTRAVFDDSYVAGLWRSMFADQLLWWGMSNSRPKDYRAPTWSWASVYGFVNLAFIRPNTKYHIEIDEVRVTPVSSVHDTGCISDGYFRARGLLIRDKLVNYQRDSDFPFLAGKDEDTNMVVRLDTPVKQCREKLIVLPILTNSNGPGHEDYWFHALLLQERAMSPNGFYTRIGYASVENSYVKNKIGLDHPQNLSKLKFPGNHVGSSSESNKSNQNGEGVDFSINFWASSIQHPASSSPHLTSPRHNHKTTPTRRPLSTPTPTPTPPLTPLIMPQGYSSRDVGDPSQIKKNKQSMADLKLRRLTELNNRLREDLERERIPVSQAAKSIIQYTSQTKDFMVPSIWGTVEKKDDPYAPQQSGGCCLVM</sequence>
<keyword evidence="10" id="KW-0636">Prenylation</keyword>
<feature type="region of interest" description="Disordered" evidence="11">
    <location>
        <begin position="565"/>
        <end position="601"/>
    </location>
</feature>
<dbReference type="AlphaFoldDB" id="M7U7S7"/>
<evidence type="ECO:0000256" key="9">
    <source>
        <dbReference type="ARBA" id="ARBA00023288"/>
    </source>
</evidence>
<feature type="compositionally biased region" description="Polar residues" evidence="11">
    <location>
        <begin position="536"/>
        <end position="549"/>
    </location>
</feature>
<protein>
    <recommendedName>
        <fullName evidence="4">Guanine nucleotide-binding protein subunit gamma</fullName>
    </recommendedName>
</protein>
<keyword evidence="9" id="KW-0449">Lipoprotein</keyword>
<feature type="domain" description="G protein gamma" evidence="12">
    <location>
        <begin position="628"/>
        <end position="698"/>
    </location>
</feature>
<dbReference type="Proteomes" id="UP000012045">
    <property type="component" value="Unassembled WGS sequence"/>
</dbReference>
<keyword evidence="8" id="KW-0807">Transducer</keyword>
<evidence type="ECO:0000313" key="13">
    <source>
        <dbReference type="EMBL" id="EMR89739.1"/>
    </source>
</evidence>
<evidence type="ECO:0000256" key="7">
    <source>
        <dbReference type="ARBA" id="ARBA00023139"/>
    </source>
</evidence>
<dbReference type="InterPro" id="IPR015898">
    <property type="entry name" value="G-protein_gamma-like_dom"/>
</dbReference>
<evidence type="ECO:0000256" key="2">
    <source>
        <dbReference type="ARBA" id="ARBA00007431"/>
    </source>
</evidence>
<dbReference type="HOGENOM" id="CLU_002639_5_3_1"/>
<keyword evidence="5" id="KW-0488">Methylation</keyword>
<name>M7U7S7_BOTF1</name>
<feature type="compositionally biased region" description="Basic residues" evidence="11">
    <location>
        <begin position="575"/>
        <end position="584"/>
    </location>
</feature>
<comment type="subcellular location">
    <subcellularLocation>
        <location evidence="1">Membrane</location>
        <topology evidence="1">Peripheral membrane protein</topology>
    </subcellularLocation>
</comment>
<dbReference type="Gene3D" id="4.10.260.10">
    <property type="entry name" value="Transducin (heterotrimeric G protein), gamma chain"/>
    <property type="match status" value="1"/>
</dbReference>
<dbReference type="Pfam" id="PF06985">
    <property type="entry name" value="HET"/>
    <property type="match status" value="1"/>
</dbReference>
<dbReference type="EMBL" id="KB707727">
    <property type="protein sequence ID" value="EMR89739.1"/>
    <property type="molecule type" value="Genomic_DNA"/>
</dbReference>
<evidence type="ECO:0000256" key="10">
    <source>
        <dbReference type="ARBA" id="ARBA00023289"/>
    </source>
</evidence>
<reference evidence="14" key="1">
    <citation type="journal article" date="2013" name="Genome Announc.">
        <title>Draft genome sequence of Botrytis cinerea BcDW1, inoculum for noble rot of grape berries.</title>
        <authorList>
            <person name="Blanco-Ulate B."/>
            <person name="Allen G."/>
            <person name="Powell A.L."/>
            <person name="Cantu D."/>
        </authorList>
    </citation>
    <scope>NUCLEOTIDE SEQUENCE [LARGE SCALE GENOMIC DNA]</scope>
    <source>
        <strain evidence="14">BcDW1</strain>
    </source>
</reference>
<evidence type="ECO:0000313" key="14">
    <source>
        <dbReference type="Proteomes" id="UP000012045"/>
    </source>
</evidence>
<dbReference type="InterPro" id="IPR036284">
    <property type="entry name" value="GGL_sf"/>
</dbReference>
<dbReference type="InterPro" id="IPR010730">
    <property type="entry name" value="HET"/>
</dbReference>
<evidence type="ECO:0000256" key="3">
    <source>
        <dbReference type="ARBA" id="ARBA00011581"/>
    </source>
</evidence>
<dbReference type="SUPFAM" id="SSF48670">
    <property type="entry name" value="Transducin (heterotrimeric G protein), gamma chain"/>
    <property type="match status" value="1"/>
</dbReference>
<evidence type="ECO:0000259" key="12">
    <source>
        <dbReference type="SMART" id="SM01224"/>
    </source>
</evidence>